<reference evidence="2 3" key="2">
    <citation type="submission" date="2024-02" db="EMBL/GenBank/DDBJ databases">
        <title>The Genome Sequence of Enterococcus diestrammenae JM9A.</title>
        <authorList>
            <person name="Earl A."/>
            <person name="Manson A."/>
            <person name="Gilmore M."/>
            <person name="Sanders J."/>
            <person name="Shea T."/>
            <person name="Howe W."/>
            <person name="Livny J."/>
            <person name="Cuomo C."/>
            <person name="Neafsey D."/>
            <person name="Birren B."/>
        </authorList>
    </citation>
    <scope>NUCLEOTIDE SEQUENCE [LARGE SCALE GENOMIC DNA]</scope>
    <source>
        <strain evidence="2 3">JM9A</strain>
    </source>
</reference>
<accession>A0ABV0F4N7</accession>
<dbReference type="InterPro" id="IPR053144">
    <property type="entry name" value="Acetyltransferase_Butenolide"/>
</dbReference>
<dbReference type="Gene3D" id="3.40.630.30">
    <property type="match status" value="1"/>
</dbReference>
<organism evidence="2 3">
    <name type="scientific">Enterococcus diestrammenae</name>
    <dbReference type="NCBI Taxonomy" id="1155073"/>
    <lineage>
        <taxon>Bacteria</taxon>
        <taxon>Bacillati</taxon>
        <taxon>Bacillota</taxon>
        <taxon>Bacilli</taxon>
        <taxon>Lactobacillales</taxon>
        <taxon>Enterococcaceae</taxon>
        <taxon>Enterococcus</taxon>
    </lineage>
</organism>
<dbReference type="RefSeq" id="WP_161870370.1">
    <property type="nucleotide sequence ID" value="NZ_MAEI02000001.1"/>
</dbReference>
<dbReference type="Proteomes" id="UP001429357">
    <property type="component" value="Unassembled WGS sequence"/>
</dbReference>
<comment type="caution">
    <text evidence="2">The sequence shown here is derived from an EMBL/GenBank/DDBJ whole genome shotgun (WGS) entry which is preliminary data.</text>
</comment>
<dbReference type="SUPFAM" id="SSF55729">
    <property type="entry name" value="Acyl-CoA N-acyltransferases (Nat)"/>
    <property type="match status" value="1"/>
</dbReference>
<sequence>MEEYQITEAIPTVSEFLELRKRCGLSPRGVAASEVGLKNSWYSICVRRSCDRQLIGMGRIVGDGGTTYQLVDIAVHPAQQQKGIGKQIMAQLLTYLERQVDPKAYVSLIADLPADQLYQQFGFVPTAPQSIGMYFKRGLSKDSQPD</sequence>
<dbReference type="InterPro" id="IPR000182">
    <property type="entry name" value="GNAT_dom"/>
</dbReference>
<protein>
    <recommendedName>
        <fullName evidence="1">N-acetyltransferase domain-containing protein</fullName>
    </recommendedName>
</protein>
<dbReference type="Pfam" id="PF13508">
    <property type="entry name" value="Acetyltransf_7"/>
    <property type="match status" value="1"/>
</dbReference>
<dbReference type="PANTHER" id="PTHR43233">
    <property type="entry name" value="FAMILY N-ACETYLTRANSFERASE, PUTATIVE (AFU_ORTHOLOGUE AFUA_6G03350)-RELATED"/>
    <property type="match status" value="1"/>
</dbReference>
<reference evidence="3" key="1">
    <citation type="submission" date="2016-06" db="EMBL/GenBank/DDBJ databases">
        <title>Four novel species of enterococci isolated from chicken manure.</title>
        <authorList>
            <person name="Van Tyne D."/>
        </authorList>
    </citation>
    <scope>NUCLEOTIDE SEQUENCE [LARGE SCALE GENOMIC DNA]</scope>
    <source>
        <strain evidence="3">JM9A</strain>
    </source>
</reference>
<evidence type="ECO:0000259" key="1">
    <source>
        <dbReference type="PROSITE" id="PS51186"/>
    </source>
</evidence>
<proteinExistence type="predicted"/>
<dbReference type="EMBL" id="MAEI02000001">
    <property type="protein sequence ID" value="MEO1783029.1"/>
    <property type="molecule type" value="Genomic_DNA"/>
</dbReference>
<dbReference type="CDD" id="cd04301">
    <property type="entry name" value="NAT_SF"/>
    <property type="match status" value="1"/>
</dbReference>
<dbReference type="InterPro" id="IPR016181">
    <property type="entry name" value="Acyl_CoA_acyltransferase"/>
</dbReference>
<evidence type="ECO:0000313" key="2">
    <source>
        <dbReference type="EMBL" id="MEO1783029.1"/>
    </source>
</evidence>
<name>A0ABV0F4N7_9ENTE</name>
<dbReference type="PANTHER" id="PTHR43233:SF1">
    <property type="entry name" value="FAMILY N-ACETYLTRANSFERASE, PUTATIVE (AFU_ORTHOLOGUE AFUA_6G03350)-RELATED"/>
    <property type="match status" value="1"/>
</dbReference>
<dbReference type="PROSITE" id="PS51186">
    <property type="entry name" value="GNAT"/>
    <property type="match status" value="1"/>
</dbReference>
<keyword evidence="3" id="KW-1185">Reference proteome</keyword>
<gene>
    <name evidence="2" type="ORF">BAU18_002648</name>
</gene>
<feature type="domain" description="N-acetyltransferase" evidence="1">
    <location>
        <begin position="1"/>
        <end position="146"/>
    </location>
</feature>
<evidence type="ECO:0000313" key="3">
    <source>
        <dbReference type="Proteomes" id="UP001429357"/>
    </source>
</evidence>